<comment type="caution">
    <text evidence="2">The sequence shown here is derived from an EMBL/GenBank/DDBJ whole genome shotgun (WGS) entry which is preliminary data.</text>
</comment>
<feature type="region of interest" description="Disordered" evidence="1">
    <location>
        <begin position="26"/>
        <end position="49"/>
    </location>
</feature>
<gene>
    <name evidence="2" type="primary">Acey_s0017.g3353</name>
    <name evidence="2" type="ORF">Y032_0017g3353</name>
</gene>
<sequence length="88" mass="10423">MALLSCRPNGVSELADPPNFTYFFAQRGPSTSMDSGRDQSSYRGRTSTPHGKHFVRRFRLFRIFTKFQVDRYRPFICLYFTLWTNDRT</sequence>
<dbReference type="EMBL" id="JARK01001353">
    <property type="protein sequence ID" value="EYC22443.1"/>
    <property type="molecule type" value="Genomic_DNA"/>
</dbReference>
<evidence type="ECO:0000256" key="1">
    <source>
        <dbReference type="SAM" id="MobiDB-lite"/>
    </source>
</evidence>
<evidence type="ECO:0000313" key="3">
    <source>
        <dbReference type="Proteomes" id="UP000024635"/>
    </source>
</evidence>
<reference evidence="3" key="1">
    <citation type="journal article" date="2015" name="Nat. Genet.">
        <title>The genome and transcriptome of the zoonotic hookworm Ancylostoma ceylanicum identify infection-specific gene families.</title>
        <authorList>
            <person name="Schwarz E.M."/>
            <person name="Hu Y."/>
            <person name="Antoshechkin I."/>
            <person name="Miller M.M."/>
            <person name="Sternberg P.W."/>
            <person name="Aroian R.V."/>
        </authorList>
    </citation>
    <scope>NUCLEOTIDE SEQUENCE</scope>
    <source>
        <strain evidence="3">HY135</strain>
    </source>
</reference>
<keyword evidence="3" id="KW-1185">Reference proteome</keyword>
<dbReference type="Proteomes" id="UP000024635">
    <property type="component" value="Unassembled WGS sequence"/>
</dbReference>
<name>A0A016V6T7_9BILA</name>
<organism evidence="2 3">
    <name type="scientific">Ancylostoma ceylanicum</name>
    <dbReference type="NCBI Taxonomy" id="53326"/>
    <lineage>
        <taxon>Eukaryota</taxon>
        <taxon>Metazoa</taxon>
        <taxon>Ecdysozoa</taxon>
        <taxon>Nematoda</taxon>
        <taxon>Chromadorea</taxon>
        <taxon>Rhabditida</taxon>
        <taxon>Rhabditina</taxon>
        <taxon>Rhabditomorpha</taxon>
        <taxon>Strongyloidea</taxon>
        <taxon>Ancylostomatidae</taxon>
        <taxon>Ancylostomatinae</taxon>
        <taxon>Ancylostoma</taxon>
    </lineage>
</organism>
<evidence type="ECO:0000313" key="2">
    <source>
        <dbReference type="EMBL" id="EYC22443.1"/>
    </source>
</evidence>
<protein>
    <submittedName>
        <fullName evidence="2">Uncharacterized protein</fullName>
    </submittedName>
</protein>
<feature type="compositionally biased region" description="Polar residues" evidence="1">
    <location>
        <begin position="28"/>
        <end position="49"/>
    </location>
</feature>
<proteinExistence type="predicted"/>
<dbReference type="AlphaFoldDB" id="A0A016V6T7"/>
<accession>A0A016V6T7</accession>